<sequence>MTGKSYELPHVVTTLGGMVTWADEDLVWHTEVFDFLADARDAFYRHVQAGDSASLARLVRLDRRQALDPASYDVYEIHPAPGEWPFGRGRE</sequence>
<dbReference type="EMBL" id="JAQLEC010000002">
    <property type="protein sequence ID" value="MDB1838184.1"/>
    <property type="molecule type" value="Genomic_DNA"/>
</dbReference>
<evidence type="ECO:0000313" key="1">
    <source>
        <dbReference type="EMBL" id="MDB1838184.1"/>
    </source>
</evidence>
<comment type="caution">
    <text evidence="1">The sequence shown here is derived from an EMBL/GenBank/DDBJ whole genome shotgun (WGS) entry which is preliminary data.</text>
</comment>
<protein>
    <submittedName>
        <fullName evidence="1">Uncharacterized protein</fullName>
    </submittedName>
</protein>
<gene>
    <name evidence="1" type="ORF">PMW86_01045</name>
</gene>
<dbReference type="RefSeq" id="WP_195520543.1">
    <property type="nucleotide sequence ID" value="NZ_JADNPG010000003.1"/>
</dbReference>
<organism evidence="1 2">
    <name type="scientific">Collinsella aerofaciens</name>
    <dbReference type="NCBI Taxonomy" id="74426"/>
    <lineage>
        <taxon>Bacteria</taxon>
        <taxon>Bacillati</taxon>
        <taxon>Actinomycetota</taxon>
        <taxon>Coriobacteriia</taxon>
        <taxon>Coriobacteriales</taxon>
        <taxon>Coriobacteriaceae</taxon>
        <taxon>Collinsella</taxon>
    </lineage>
</organism>
<dbReference type="AlphaFoldDB" id="A0AAW6AM57"/>
<evidence type="ECO:0000313" key="2">
    <source>
        <dbReference type="Proteomes" id="UP001212741"/>
    </source>
</evidence>
<proteinExistence type="predicted"/>
<reference evidence="1" key="1">
    <citation type="submission" date="2023-01" db="EMBL/GenBank/DDBJ databases">
        <title>Human gut microbiome strain richness.</title>
        <authorList>
            <person name="Chen-Liaw A."/>
        </authorList>
    </citation>
    <scope>NUCLEOTIDE SEQUENCE</scope>
    <source>
        <strain evidence="1">D54st1_D6_D54t1_190329</strain>
    </source>
</reference>
<accession>A0AAW6AM57</accession>
<name>A0AAW6AM57_9ACTN</name>
<dbReference type="Proteomes" id="UP001212741">
    <property type="component" value="Unassembled WGS sequence"/>
</dbReference>